<evidence type="ECO:0000313" key="2">
    <source>
        <dbReference type="Proteomes" id="UP001197214"/>
    </source>
</evidence>
<comment type="caution">
    <text evidence="1">The sequence shown here is derived from an EMBL/GenBank/DDBJ whole genome shotgun (WGS) entry which is preliminary data.</text>
</comment>
<evidence type="ECO:0000313" key="1">
    <source>
        <dbReference type="EMBL" id="MBW4331377.1"/>
    </source>
</evidence>
<keyword evidence="2" id="KW-1185">Reference proteome</keyword>
<reference evidence="1 2" key="1">
    <citation type="submission" date="2021-07" db="EMBL/GenBank/DDBJ databases">
        <title>Stakelama flava sp. nov., a novel endophytic bacterium isolated from branch of Kandelia candel.</title>
        <authorList>
            <person name="Tuo L."/>
        </authorList>
    </citation>
    <scope>NUCLEOTIDE SEQUENCE [LARGE SCALE GENOMIC DNA]</scope>
    <source>
        <strain evidence="1 2">CBK3Z-3</strain>
    </source>
</reference>
<dbReference type="EMBL" id="JAHWZX010000009">
    <property type="protein sequence ID" value="MBW4331377.1"/>
    <property type="molecule type" value="Genomic_DNA"/>
</dbReference>
<dbReference type="Proteomes" id="UP001197214">
    <property type="component" value="Unassembled WGS sequence"/>
</dbReference>
<dbReference type="RefSeq" id="WP_219238488.1">
    <property type="nucleotide sequence ID" value="NZ_JAHWZX010000009.1"/>
</dbReference>
<gene>
    <name evidence="1" type="ORF">KY084_10890</name>
</gene>
<proteinExistence type="predicted"/>
<protein>
    <recommendedName>
        <fullName evidence="3">ATP-binding protein</fullName>
    </recommendedName>
</protein>
<evidence type="ECO:0008006" key="3">
    <source>
        <dbReference type="Google" id="ProtNLM"/>
    </source>
</evidence>
<accession>A0ABS6XMF6</accession>
<organism evidence="1 2">
    <name type="scientific">Stakelama flava</name>
    <dbReference type="NCBI Taxonomy" id="2860338"/>
    <lineage>
        <taxon>Bacteria</taxon>
        <taxon>Pseudomonadati</taxon>
        <taxon>Pseudomonadota</taxon>
        <taxon>Alphaproteobacteria</taxon>
        <taxon>Sphingomonadales</taxon>
        <taxon>Sphingomonadaceae</taxon>
        <taxon>Stakelama</taxon>
    </lineage>
</organism>
<sequence length="1512" mass="168514">MLDFTKIIAGVAGQRETFEELVCQVARRIPPTGSVEFRRIHGAGGDGGIEAVWQLADSSEHGYQAKFYTKSGDVDWGAVDKSVATALATHPKLSMMTIAIACVLTGRTQRTTKGGKPQANGWDAWDQHKVKWEAAASALGRTVLFEPWTASDLEELLTRPETIGLIDYWFGGIELSPSWLAAQCQRTVAALEERYHPEDNVDVSTAAVFDGLLRNTRFRTLLEAVRAAVLEKAQLGSAPQTLPPTDKRKLSEIAGKVRQFDAATFILVSSSDAPFDYPAWRDQALDLRKRVFDAIQSIGEFSREAKAKRPKTAGPRTPAEDRERTGLDYLVDTLRDLQSALGDFLEAIDSIGSLSDQRRFALLDGRAGSGKSHLIASQVERALADGAPALFLLGTDFTLHGTIGNQMIAHFELGASKFDQLLGALNARAEAVGKRALIAIDAVNEGAGVQLWRGALHGIAQRILAYPQLSLCISCRREYVDHLITPAVEAMATRAEVAGFESPEEIEAAAKVYMDRRGIVRPATPWLNPEFSNPLFLRTACLAIERDGRTTFPRGMRGTSEVLSFFLDATGRHLGTTYDGADTLIGPVRRALLSLAAAMAKHRQDYASRAEAHAIVEQAFQGFAPPPGKTWLELLRFRGLLRYDPNPAHDPNDPLSDQDDVVRFSFQRFQDHLVANSLLQNISDPTGLFDSAGSLAFVLRKHGVQWEWRGLFYALTLHFADRYKVEIVDALPGGFNAWWDQWPVQDAFVDSVRWRAVGAFTDRTRELLNRLDRDDEEIVALLIELAVVEQHPWNADLLDRNLQPRQLADRDAFWTRRINAAHHDAGHPLSKLINWCLSLGTARAEDETLRLALVILAWAFTSTSANIRDTATKAMIRVFMERPSLVEPLFIRFAGCDDPYVIERMFGALYGASLRTLDPARLQAHALTAWTHAFAGGQVPVHIVTRDYARGVVELANTAGTPDARIDLVRCRPPYGATAPVFNFTEARVEARAKRIGADSILRSCYKGLADFGRYTLQYRVERFAAAPLAGPRPLMSSETGRAFLDDVSQGRPDIAAAFEALRDAHRRKRMSFDADTFKMTIPAADRRRVRAAEAALVALLTPAQARRFATNAKRWAANESDNVWIVPGKGAGKEVNAHRAKLWVANRAMALGWTETAFPRDHTVGERQGDRGRVERIGKKYQRIAMMELLARLADNNWLKPDWGEPAKVYDDPLDVEFVRDIEPSVLPADKEAAAISGVPSVPLLRCPDLPPAERKAWVFDTDLPAQRLSMGLGSDLGSDEWLALYRYASHDIDGPRGKGVWDVPWEQSDFHFIAMLLMPPATRERFIEETERHMDDFHEWLPGNLTDGPFIGELGRRSTWPDKPWSTLRARGPDDDRCYRVIKPTIGFQWESHLDESLADGFSRQVPIGWLIRALGLRPDIENAGVFVNGDGLPVIVSGSDNHHSHVLVRRDALLEMARKHEVEPVWTVIGERIGRTGSGKRRPDVRVRYNGVLWLRERSPQIRHWSRSD</sequence>
<name>A0ABS6XMF6_9SPHN</name>